<dbReference type="SUPFAM" id="SSF82199">
    <property type="entry name" value="SET domain"/>
    <property type="match status" value="1"/>
</dbReference>
<dbReference type="CDD" id="cd20071">
    <property type="entry name" value="SET_SMYD"/>
    <property type="match status" value="1"/>
</dbReference>
<dbReference type="PANTHER" id="PTHR47780">
    <property type="entry name" value="PROTEIN SET DOMAIN GROUP 41"/>
    <property type="match status" value="1"/>
</dbReference>
<dbReference type="STRING" id="56857.A0A200PPV6"/>
<name>A0A200PPV6_MACCD</name>
<dbReference type="InParanoid" id="A0A200PPV6"/>
<dbReference type="PROSITE" id="PS50280">
    <property type="entry name" value="SET"/>
    <property type="match status" value="1"/>
</dbReference>
<dbReference type="Proteomes" id="UP000195402">
    <property type="component" value="Unassembled WGS sequence"/>
</dbReference>
<dbReference type="OMA" id="KYRFICC"/>
<dbReference type="EMBL" id="MVGT01004345">
    <property type="protein sequence ID" value="OVA00251.1"/>
    <property type="molecule type" value="Genomic_DNA"/>
</dbReference>
<comment type="caution">
    <text evidence="2">The sequence shown here is derived from an EMBL/GenBank/DDBJ whole genome shotgun (WGS) entry which is preliminary data.</text>
</comment>
<protein>
    <submittedName>
        <fullName evidence="2">SET domain</fullName>
    </submittedName>
</protein>
<gene>
    <name evidence="2" type="ORF">BVC80_1633g22</name>
</gene>
<proteinExistence type="predicted"/>
<feature type="domain" description="SET" evidence="1">
    <location>
        <begin position="5"/>
        <end position="167"/>
    </location>
</feature>
<evidence type="ECO:0000313" key="2">
    <source>
        <dbReference type="EMBL" id="OVA00251.1"/>
    </source>
</evidence>
<dbReference type="Pfam" id="PF00856">
    <property type="entry name" value="SET"/>
    <property type="match status" value="1"/>
</dbReference>
<sequence length="549" mass="62566">MSNRDKLELEYEDEDSGEILERIKEGGRLMSLARRMRDGDFEVGDEMKDDNFVEEIVLCQVLTNSVEVQVNEQRSLGIAIYGPNFSWINHSCSPNACYRFSVSGSELEMNYDESKLRIFASGEETVLKTWVCDESKLNNGICGYGPKIIVRTIKPIKKGEEVCIAYTDLLQPKGTRHSELWSKYRFNCCCWRCSASPPTYLDRVLQENADAHIEESKSSSDDYFYRNEAYKELINCMDDIISEYLSDGNPESCCEKLESMLTRSLQEEQPEEEQSLANFKLHPLHHLSLNAYITLASAYKIHANNLSALHSRTDDPISEVFELSKTSAAYYFLLAGVTHHLFLSESSLIAIAAHFWISAGESLLNLISNPMWNSSLNRQPANLISSSLLCNRWNKCMLMEKLEMDLVFCQSQSKSRLLEFEEISQSFLGCLSKILPPVWTFLIHGHRYFKYIKDPIDFSWLGITKNHNLKESQALQGSTGVGSSYFGRTSCCCRCEVREGIDEQKTSILQLGVHCLLYGGYLTTICYCRDCYLTSYVKNLLCQVDKQGC</sequence>
<dbReference type="FunCoup" id="A0A200PPV6">
    <property type="interactions" value="278"/>
</dbReference>
<dbReference type="Gene3D" id="2.170.270.10">
    <property type="entry name" value="SET domain"/>
    <property type="match status" value="1"/>
</dbReference>
<dbReference type="AlphaFoldDB" id="A0A200PPV6"/>
<dbReference type="InterPro" id="IPR001214">
    <property type="entry name" value="SET_dom"/>
</dbReference>
<accession>A0A200PPV6</accession>
<evidence type="ECO:0000313" key="3">
    <source>
        <dbReference type="Proteomes" id="UP000195402"/>
    </source>
</evidence>
<reference evidence="2 3" key="1">
    <citation type="journal article" date="2017" name="Mol. Plant">
        <title>The Genome of Medicinal Plant Macleaya cordata Provides New Insights into Benzylisoquinoline Alkaloids Metabolism.</title>
        <authorList>
            <person name="Liu X."/>
            <person name="Liu Y."/>
            <person name="Huang P."/>
            <person name="Ma Y."/>
            <person name="Qing Z."/>
            <person name="Tang Q."/>
            <person name="Cao H."/>
            <person name="Cheng P."/>
            <person name="Zheng Y."/>
            <person name="Yuan Z."/>
            <person name="Zhou Y."/>
            <person name="Liu J."/>
            <person name="Tang Z."/>
            <person name="Zhuo Y."/>
            <person name="Zhang Y."/>
            <person name="Yu L."/>
            <person name="Huang J."/>
            <person name="Yang P."/>
            <person name="Peng Q."/>
            <person name="Zhang J."/>
            <person name="Jiang W."/>
            <person name="Zhang Z."/>
            <person name="Lin K."/>
            <person name="Ro D.K."/>
            <person name="Chen X."/>
            <person name="Xiong X."/>
            <person name="Shang Y."/>
            <person name="Huang S."/>
            <person name="Zeng J."/>
        </authorList>
    </citation>
    <scope>NUCLEOTIDE SEQUENCE [LARGE SCALE GENOMIC DNA]</scope>
    <source>
        <strain evidence="3">cv. BLH2017</strain>
        <tissue evidence="2">Root</tissue>
    </source>
</reference>
<dbReference type="InterPro" id="IPR046341">
    <property type="entry name" value="SET_dom_sf"/>
</dbReference>
<evidence type="ECO:0000259" key="1">
    <source>
        <dbReference type="PROSITE" id="PS50280"/>
    </source>
</evidence>
<organism evidence="2 3">
    <name type="scientific">Macleaya cordata</name>
    <name type="common">Five-seeded plume-poppy</name>
    <name type="synonym">Bocconia cordata</name>
    <dbReference type="NCBI Taxonomy" id="56857"/>
    <lineage>
        <taxon>Eukaryota</taxon>
        <taxon>Viridiplantae</taxon>
        <taxon>Streptophyta</taxon>
        <taxon>Embryophyta</taxon>
        <taxon>Tracheophyta</taxon>
        <taxon>Spermatophyta</taxon>
        <taxon>Magnoliopsida</taxon>
        <taxon>Ranunculales</taxon>
        <taxon>Papaveraceae</taxon>
        <taxon>Papaveroideae</taxon>
        <taxon>Macleaya</taxon>
    </lineage>
</organism>
<keyword evidence="3" id="KW-1185">Reference proteome</keyword>
<dbReference type="PANTHER" id="PTHR47780:SF1">
    <property type="entry name" value="PROTEIN SET DOMAIN GROUP 41"/>
    <property type="match status" value="1"/>
</dbReference>
<dbReference type="OrthoDB" id="5945798at2759"/>